<keyword evidence="3" id="KW-0862">Zinc</keyword>
<dbReference type="GO" id="GO:0004341">
    <property type="term" value="F:gluconolactonase activity"/>
    <property type="evidence" value="ECO:0007669"/>
    <property type="project" value="TreeGrafter"/>
</dbReference>
<feature type="binding site" evidence="3">
    <location>
        <position position="104"/>
    </location>
    <ligand>
        <name>substrate</name>
    </ligand>
</feature>
<comment type="similarity">
    <text evidence="1">Belongs to the SMP-30/CGR1 family.</text>
</comment>
<comment type="caution">
    <text evidence="5">The sequence shown here is derived from an EMBL/GenBank/DDBJ whole genome shotgun (WGS) entry which is preliminary data.</text>
</comment>
<name>A0A919Q4H2_9ACTN</name>
<evidence type="ECO:0000256" key="2">
    <source>
        <dbReference type="PIRSR" id="PIRSR605511-1"/>
    </source>
</evidence>
<accession>A0A919Q4H2</accession>
<feature type="binding site" evidence="3">
    <location>
        <position position="150"/>
    </location>
    <ligand>
        <name>a divalent metal cation</name>
        <dbReference type="ChEBI" id="CHEBI:60240"/>
    </ligand>
</feature>
<feature type="binding site" evidence="3">
    <location>
        <position position="19"/>
    </location>
    <ligand>
        <name>a divalent metal cation</name>
        <dbReference type="ChEBI" id="CHEBI:60240"/>
    </ligand>
</feature>
<dbReference type="InterPro" id="IPR005511">
    <property type="entry name" value="SMP-30"/>
</dbReference>
<feature type="active site" description="Proton donor/acceptor" evidence="2">
    <location>
        <position position="200"/>
    </location>
</feature>
<protein>
    <recommendedName>
        <fullName evidence="4">SMP-30/Gluconolactonase/LRE-like region domain-containing protein</fullName>
    </recommendedName>
</protein>
<feature type="binding site" evidence="3">
    <location>
        <position position="200"/>
    </location>
    <ligand>
        <name>a divalent metal cation</name>
        <dbReference type="ChEBI" id="CHEBI:60240"/>
    </ligand>
</feature>
<evidence type="ECO:0000313" key="5">
    <source>
        <dbReference type="EMBL" id="GIH21743.1"/>
    </source>
</evidence>
<feature type="domain" description="SMP-30/Gluconolactonase/LRE-like region" evidence="4">
    <location>
        <begin position="19"/>
        <end position="258"/>
    </location>
</feature>
<evidence type="ECO:0000313" key="6">
    <source>
        <dbReference type="Proteomes" id="UP000640052"/>
    </source>
</evidence>
<dbReference type="PANTHER" id="PTHR10907:SF47">
    <property type="entry name" value="REGUCALCIN"/>
    <property type="match status" value="1"/>
</dbReference>
<dbReference type="RefSeq" id="WP_204038622.1">
    <property type="nucleotide sequence ID" value="NZ_BOOA01000001.1"/>
</dbReference>
<gene>
    <name evidence="5" type="ORF">Aph01nite_00530</name>
</gene>
<dbReference type="PRINTS" id="PR01790">
    <property type="entry name" value="SMP30FAMILY"/>
</dbReference>
<evidence type="ECO:0000256" key="3">
    <source>
        <dbReference type="PIRSR" id="PIRSR605511-2"/>
    </source>
</evidence>
<evidence type="ECO:0000256" key="1">
    <source>
        <dbReference type="ARBA" id="ARBA00008853"/>
    </source>
</evidence>
<sequence>MRGDLTAEVWLEVSGVHLEGVVWDGTAGRLRFVDIPRGRVFDADPGTAEAGWFILPAPVTAVHPTTDPATLLIADGEGMALTSGGVLTERLASPLAGRPEIRMNDGNVDPAGRYLAGSMAYAITPGAGALYRLDTDRSLHTLLTGVTIGNGLDWSPDGTFCYFVDSTTRRVDVFDYDVPSGALTGRRTFADTSELPGIPDGLTVDADGGVWVAFWGGSRVVRYDPGGRLDLTILLPVTQVTSCAFGGPGLDQLFITTSTEELTPGQLRDQPAAGAVFRAEPGRRGRPSNRFVI</sequence>
<reference evidence="5" key="1">
    <citation type="submission" date="2021-01" db="EMBL/GenBank/DDBJ databases">
        <title>Whole genome shotgun sequence of Acrocarpospora phusangensis NBRC 108782.</title>
        <authorList>
            <person name="Komaki H."/>
            <person name="Tamura T."/>
        </authorList>
    </citation>
    <scope>NUCLEOTIDE SEQUENCE</scope>
    <source>
        <strain evidence="5">NBRC 108782</strain>
    </source>
</reference>
<dbReference type="InterPro" id="IPR011042">
    <property type="entry name" value="6-blade_b-propeller_TolB-like"/>
</dbReference>
<organism evidence="5 6">
    <name type="scientific">Acrocarpospora phusangensis</name>
    <dbReference type="NCBI Taxonomy" id="1070424"/>
    <lineage>
        <taxon>Bacteria</taxon>
        <taxon>Bacillati</taxon>
        <taxon>Actinomycetota</taxon>
        <taxon>Actinomycetes</taxon>
        <taxon>Streptosporangiales</taxon>
        <taxon>Streptosporangiaceae</taxon>
        <taxon>Acrocarpospora</taxon>
    </lineage>
</organism>
<keyword evidence="6" id="KW-1185">Reference proteome</keyword>
<proteinExistence type="inferred from homology"/>
<dbReference type="EMBL" id="BOOA01000001">
    <property type="protein sequence ID" value="GIH21743.1"/>
    <property type="molecule type" value="Genomic_DNA"/>
</dbReference>
<comment type="cofactor">
    <cofactor evidence="3">
        <name>Zn(2+)</name>
        <dbReference type="ChEBI" id="CHEBI:29105"/>
    </cofactor>
    <text evidence="3">Binds 1 divalent metal cation per subunit.</text>
</comment>
<dbReference type="SUPFAM" id="SSF63829">
    <property type="entry name" value="Calcium-dependent phosphotriesterase"/>
    <property type="match status" value="1"/>
</dbReference>
<keyword evidence="3" id="KW-0479">Metal-binding</keyword>
<evidence type="ECO:0000259" key="4">
    <source>
        <dbReference type="Pfam" id="PF08450"/>
    </source>
</evidence>
<dbReference type="Pfam" id="PF08450">
    <property type="entry name" value="SGL"/>
    <property type="match status" value="1"/>
</dbReference>
<dbReference type="PANTHER" id="PTHR10907">
    <property type="entry name" value="REGUCALCIN"/>
    <property type="match status" value="1"/>
</dbReference>
<dbReference type="GO" id="GO:0019853">
    <property type="term" value="P:L-ascorbic acid biosynthetic process"/>
    <property type="evidence" value="ECO:0007669"/>
    <property type="project" value="TreeGrafter"/>
</dbReference>
<dbReference type="GO" id="GO:0005509">
    <property type="term" value="F:calcium ion binding"/>
    <property type="evidence" value="ECO:0007669"/>
    <property type="project" value="TreeGrafter"/>
</dbReference>
<dbReference type="Gene3D" id="2.120.10.30">
    <property type="entry name" value="TolB, C-terminal domain"/>
    <property type="match status" value="1"/>
</dbReference>
<dbReference type="Proteomes" id="UP000640052">
    <property type="component" value="Unassembled WGS sequence"/>
</dbReference>
<dbReference type="InterPro" id="IPR013658">
    <property type="entry name" value="SGL"/>
</dbReference>
<dbReference type="AlphaFoldDB" id="A0A919Q4H2"/>
<feature type="binding site" evidence="3">
    <location>
        <position position="102"/>
    </location>
    <ligand>
        <name>substrate</name>
    </ligand>
</feature>